<dbReference type="EMBL" id="FUWX01000011">
    <property type="protein sequence ID" value="SJZ80584.1"/>
    <property type="molecule type" value="Genomic_DNA"/>
</dbReference>
<evidence type="ECO:0000259" key="2">
    <source>
        <dbReference type="Pfam" id="PF02525"/>
    </source>
</evidence>
<dbReference type="Proteomes" id="UP000191153">
    <property type="component" value="Unassembled WGS sequence"/>
</dbReference>
<reference evidence="3 4" key="1">
    <citation type="submission" date="2017-02" db="EMBL/GenBank/DDBJ databases">
        <authorList>
            <person name="Peterson S.W."/>
        </authorList>
    </citation>
    <scope>NUCLEOTIDE SEQUENCE [LARGE SCALE GENOMIC DNA]</scope>
    <source>
        <strain evidence="3 4">ATCC 700028</strain>
    </source>
</reference>
<name>A0A1T4NMZ6_9FUSO</name>
<evidence type="ECO:0000313" key="4">
    <source>
        <dbReference type="Proteomes" id="UP000191153"/>
    </source>
</evidence>
<feature type="domain" description="Flavodoxin-like fold" evidence="2">
    <location>
        <begin position="1"/>
        <end position="169"/>
    </location>
</feature>
<dbReference type="SUPFAM" id="SSF52218">
    <property type="entry name" value="Flavoproteins"/>
    <property type="match status" value="1"/>
</dbReference>
<evidence type="ECO:0000313" key="3">
    <source>
        <dbReference type="EMBL" id="SJZ80584.1"/>
    </source>
</evidence>
<dbReference type="InterPro" id="IPR003680">
    <property type="entry name" value="Flavodoxin_fold"/>
</dbReference>
<dbReference type="PANTHER" id="PTHR47307:SF1">
    <property type="entry name" value="GLUTATHIONE-REGULATED POTASSIUM-EFFLUX SYSTEM ANCILLARY PROTEIN KEFG"/>
    <property type="match status" value="1"/>
</dbReference>
<gene>
    <name evidence="3" type="ORF">SAMN02745174_01595</name>
</gene>
<dbReference type="GO" id="GO:0010181">
    <property type="term" value="F:FMN binding"/>
    <property type="evidence" value="ECO:0007669"/>
    <property type="project" value="TreeGrafter"/>
</dbReference>
<organism evidence="3 4">
    <name type="scientific">Cetobacterium ceti</name>
    <dbReference type="NCBI Taxonomy" id="180163"/>
    <lineage>
        <taxon>Bacteria</taxon>
        <taxon>Fusobacteriati</taxon>
        <taxon>Fusobacteriota</taxon>
        <taxon>Fusobacteriia</taxon>
        <taxon>Fusobacteriales</taxon>
        <taxon>Fusobacteriaceae</taxon>
        <taxon>Cetobacterium</taxon>
    </lineage>
</organism>
<protein>
    <submittedName>
        <fullName evidence="3">Putative NADPH-quinone reductase (Modulator of drug activity B)</fullName>
    </submittedName>
</protein>
<dbReference type="InterPro" id="IPR046980">
    <property type="entry name" value="KefG/KefF"/>
</dbReference>
<evidence type="ECO:0000256" key="1">
    <source>
        <dbReference type="ARBA" id="ARBA00023002"/>
    </source>
</evidence>
<dbReference type="GO" id="GO:0009055">
    <property type="term" value="F:electron transfer activity"/>
    <property type="evidence" value="ECO:0007669"/>
    <property type="project" value="TreeGrafter"/>
</dbReference>
<keyword evidence="4" id="KW-1185">Reference proteome</keyword>
<sequence>MKILVIATHPNIQNSLVNKFWMENLKKEKNVTLRFLDELYPDRNINVKKEQEFLEIHDRIVFQFPFYWYSMPSLMRDYFDFVLEFGWAYGPKGNTLKDKEFLCGISIGAPEYSYQGGSYNNFTISELLKPLEATANAIQMVYLPPFTLFNTPRLTEEDLKKSIKDYIAHINNEDINHRKFLEKLKLKNSESSFIDL</sequence>
<dbReference type="AlphaFoldDB" id="A0A1T4NMZ6"/>
<dbReference type="GO" id="GO:0003955">
    <property type="term" value="F:NAD(P)H dehydrogenase (quinone) activity"/>
    <property type="evidence" value="ECO:0007669"/>
    <property type="project" value="TreeGrafter"/>
</dbReference>
<dbReference type="OrthoDB" id="9805976at2"/>
<dbReference type="PANTHER" id="PTHR47307">
    <property type="entry name" value="GLUTATHIONE-REGULATED POTASSIUM-EFFLUX SYSTEM ANCILLARY PROTEIN KEFG"/>
    <property type="match status" value="1"/>
</dbReference>
<dbReference type="STRING" id="180163.SAMN02745174_01595"/>
<dbReference type="RefSeq" id="WP_078694080.1">
    <property type="nucleotide sequence ID" value="NZ_FUWX01000011.1"/>
</dbReference>
<dbReference type="Pfam" id="PF02525">
    <property type="entry name" value="Flavodoxin_2"/>
    <property type="match status" value="1"/>
</dbReference>
<proteinExistence type="predicted"/>
<keyword evidence="1" id="KW-0560">Oxidoreductase</keyword>
<dbReference type="Gene3D" id="3.40.50.360">
    <property type="match status" value="1"/>
</dbReference>
<accession>A0A1T4NMZ6</accession>
<dbReference type="InterPro" id="IPR029039">
    <property type="entry name" value="Flavoprotein-like_sf"/>
</dbReference>